<sequence length="372" mass="40251">MLETNFMGLNLKNPVIISAGPWNGNGKKLRNNLRAGAGAVITETIVSDPYSKTGEQIAFNGKGLQNIRFYSRFQLERWKEELKIAKSDGGIVIASISGHSPSEITYLAKKLEKYGADGIEISLSSPLGEGVEIPCSDSEFVFNVVNDVSKNIKIPVMVKLSQHVNNISEVSKAAKKAGASAISAINTIRCILGVDIDKEIPLLPTYGGYSGEPIRPIALASVASIAQSVDIPVCGIGGIGNYEHVIEYIMLGASAVQIGTALMLNGDSIIKKIVNDLEKWFKEKKINSISEICGKALEKIKPLDELALEPMTCKSDNKKCEEGCNLCVEHCLENAIDTVNDNDIKIDQEKCIGCGLCIFVCPINKLKIYDES</sequence>
<evidence type="ECO:0000256" key="8">
    <source>
        <dbReference type="ARBA" id="ARBA00047685"/>
    </source>
</evidence>
<evidence type="ECO:0000256" key="4">
    <source>
        <dbReference type="ARBA" id="ARBA00023004"/>
    </source>
</evidence>
<dbReference type="GO" id="GO:0006210">
    <property type="term" value="P:thymine catabolic process"/>
    <property type="evidence" value="ECO:0007669"/>
    <property type="project" value="TreeGrafter"/>
</dbReference>
<evidence type="ECO:0000256" key="6">
    <source>
        <dbReference type="ARBA" id="ARBA00030119"/>
    </source>
</evidence>
<dbReference type="SUPFAM" id="SSF54862">
    <property type="entry name" value="4Fe-4S ferredoxins"/>
    <property type="match status" value="1"/>
</dbReference>
<evidence type="ECO:0000256" key="3">
    <source>
        <dbReference type="ARBA" id="ARBA00023002"/>
    </source>
</evidence>
<dbReference type="PANTHER" id="PTHR43073:SF2">
    <property type="entry name" value="DIHYDROPYRIMIDINE DEHYDROGENASE [NADP(+)]"/>
    <property type="match status" value="1"/>
</dbReference>
<dbReference type="GO" id="GO:0002058">
    <property type="term" value="F:uracil binding"/>
    <property type="evidence" value="ECO:0007669"/>
    <property type="project" value="TreeGrafter"/>
</dbReference>
<dbReference type="Proteomes" id="UP000031189">
    <property type="component" value="Unassembled WGS sequence"/>
</dbReference>
<evidence type="ECO:0000256" key="2">
    <source>
        <dbReference type="ARBA" id="ARBA00022723"/>
    </source>
</evidence>
<dbReference type="GO" id="GO:0005737">
    <property type="term" value="C:cytoplasm"/>
    <property type="evidence" value="ECO:0007669"/>
    <property type="project" value="InterPro"/>
</dbReference>
<dbReference type="GO" id="GO:0006212">
    <property type="term" value="P:uracil catabolic process"/>
    <property type="evidence" value="ECO:0007669"/>
    <property type="project" value="TreeGrafter"/>
</dbReference>
<comment type="catalytic activity">
    <reaction evidence="9">
        <text>5,6-dihydrouracil + NAD(+) = uracil + NADH + H(+)</text>
        <dbReference type="Rhea" id="RHEA:20189"/>
        <dbReference type="ChEBI" id="CHEBI:15378"/>
        <dbReference type="ChEBI" id="CHEBI:15901"/>
        <dbReference type="ChEBI" id="CHEBI:17568"/>
        <dbReference type="ChEBI" id="CHEBI:57540"/>
        <dbReference type="ChEBI" id="CHEBI:57945"/>
        <dbReference type="EC" id="1.3.1.1"/>
    </reaction>
</comment>
<dbReference type="InterPro" id="IPR017896">
    <property type="entry name" value="4Fe4S_Fe-S-bd"/>
</dbReference>
<dbReference type="EMBL" id="JWHR01000093">
    <property type="protein sequence ID" value="KHS57080.1"/>
    <property type="molecule type" value="Genomic_DNA"/>
</dbReference>
<comment type="subunit">
    <text evidence="11">Heterotetramer of 2 PreA and 2 PreT subunits.</text>
</comment>
<dbReference type="SUPFAM" id="SSF51395">
    <property type="entry name" value="FMN-linked oxidoreductases"/>
    <property type="match status" value="1"/>
</dbReference>
<dbReference type="Pfam" id="PF00037">
    <property type="entry name" value="Fer4"/>
    <property type="match status" value="1"/>
</dbReference>
<dbReference type="InterPro" id="IPR017900">
    <property type="entry name" value="4Fe4S_Fe_S_CS"/>
</dbReference>
<dbReference type="PANTHER" id="PTHR43073">
    <property type="entry name" value="DIHYDROPYRIMIDINE DEHYDROGENASE [NADP(+)]"/>
    <property type="match status" value="1"/>
</dbReference>
<dbReference type="OrthoDB" id="9794954at2"/>
<keyword evidence="2" id="KW-0479">Metal-binding</keyword>
<reference evidence="14 15" key="1">
    <citation type="submission" date="2014-12" db="EMBL/GenBank/DDBJ databases">
        <title>Draft genome sequence of Terrisporobacter sp. 08-306576, isolated from the blood culture of a bacteremia patient.</title>
        <authorList>
            <person name="Lund L.C."/>
            <person name="Sydenham T.V."/>
            <person name="Hogh S.V."/>
            <person name="Skov M.N."/>
            <person name="Kemp M."/>
            <person name="Justesen U.S."/>
        </authorList>
    </citation>
    <scope>NUCLEOTIDE SEQUENCE [LARGE SCALE GENOMIC DNA]</scope>
    <source>
        <strain evidence="14 15">08-306576</strain>
    </source>
</reference>
<evidence type="ECO:0000256" key="7">
    <source>
        <dbReference type="ARBA" id="ARBA00032722"/>
    </source>
</evidence>
<evidence type="ECO:0000256" key="11">
    <source>
        <dbReference type="ARBA" id="ARBA00049714"/>
    </source>
</evidence>
<dbReference type="PROSITE" id="PS51379">
    <property type="entry name" value="4FE4S_FER_2"/>
    <property type="match status" value="2"/>
</dbReference>
<protein>
    <recommendedName>
        <fullName evidence="12">dihydrouracil dehydrogenase (NAD(+))</fullName>
        <ecNumber evidence="12">1.3.1.1</ecNumber>
    </recommendedName>
    <alternativeName>
        <fullName evidence="7">Dihydrothymine dehydrogenase</fullName>
    </alternativeName>
    <alternativeName>
        <fullName evidence="6">Dihydrouracil dehydrogenase</fullName>
    </alternativeName>
</protein>
<dbReference type="Pfam" id="PF01180">
    <property type="entry name" value="DHO_dh"/>
    <property type="match status" value="1"/>
</dbReference>
<evidence type="ECO:0000256" key="9">
    <source>
        <dbReference type="ARBA" id="ARBA00048792"/>
    </source>
</evidence>
<keyword evidence="15" id="KW-1185">Reference proteome</keyword>
<evidence type="ECO:0000256" key="1">
    <source>
        <dbReference type="ARBA" id="ARBA00010804"/>
    </source>
</evidence>
<comment type="catalytic activity">
    <reaction evidence="8">
        <text>5,6-dihydrothymine + NAD(+) = thymine + NADH + H(+)</text>
        <dbReference type="Rhea" id="RHEA:28791"/>
        <dbReference type="ChEBI" id="CHEBI:15378"/>
        <dbReference type="ChEBI" id="CHEBI:17821"/>
        <dbReference type="ChEBI" id="CHEBI:27468"/>
        <dbReference type="ChEBI" id="CHEBI:57540"/>
        <dbReference type="ChEBI" id="CHEBI:57945"/>
        <dbReference type="EC" id="1.3.1.1"/>
    </reaction>
</comment>
<organism evidence="14 15">
    <name type="scientific">Terrisporobacter othiniensis</name>
    <dbReference type="NCBI Taxonomy" id="1577792"/>
    <lineage>
        <taxon>Bacteria</taxon>
        <taxon>Bacillati</taxon>
        <taxon>Bacillota</taxon>
        <taxon>Clostridia</taxon>
        <taxon>Peptostreptococcales</taxon>
        <taxon>Peptostreptococcaceae</taxon>
        <taxon>Terrisporobacter</taxon>
    </lineage>
</organism>
<feature type="domain" description="4Fe-4S ferredoxin-type" evidence="13">
    <location>
        <begin position="311"/>
        <end position="341"/>
    </location>
</feature>
<proteinExistence type="inferred from homology"/>
<keyword evidence="4" id="KW-0408">Iron</keyword>
<comment type="caution">
    <text evidence="14">The sequence shown here is derived from an EMBL/GenBank/DDBJ whole genome shotgun (WGS) entry which is preliminary data.</text>
</comment>
<dbReference type="AlphaFoldDB" id="A0A0B3WR98"/>
<gene>
    <name evidence="14" type="ORF">QX51_10335</name>
</gene>
<evidence type="ECO:0000313" key="15">
    <source>
        <dbReference type="Proteomes" id="UP000031189"/>
    </source>
</evidence>
<feature type="domain" description="4Fe-4S ferredoxin-type" evidence="13">
    <location>
        <begin position="342"/>
        <end position="371"/>
    </location>
</feature>
<dbReference type="PROSITE" id="PS00198">
    <property type="entry name" value="4FE4S_FER_1"/>
    <property type="match status" value="1"/>
</dbReference>
<keyword evidence="5" id="KW-0411">Iron-sulfur</keyword>
<dbReference type="GO" id="GO:0051536">
    <property type="term" value="F:iron-sulfur cluster binding"/>
    <property type="evidence" value="ECO:0007669"/>
    <property type="project" value="UniProtKB-KW"/>
</dbReference>
<comment type="similarity">
    <text evidence="1">Belongs to the dihydropyrimidine dehydrogenase family.</text>
</comment>
<dbReference type="RefSeq" id="WP_039679838.1">
    <property type="nucleotide sequence ID" value="NZ_JWHR01000093.1"/>
</dbReference>
<evidence type="ECO:0000256" key="5">
    <source>
        <dbReference type="ARBA" id="ARBA00023014"/>
    </source>
</evidence>
<accession>A0A0B3WR98</accession>
<evidence type="ECO:0000313" key="14">
    <source>
        <dbReference type="EMBL" id="KHS57080.1"/>
    </source>
</evidence>
<evidence type="ECO:0000259" key="13">
    <source>
        <dbReference type="PROSITE" id="PS51379"/>
    </source>
</evidence>
<dbReference type="InterPro" id="IPR013785">
    <property type="entry name" value="Aldolase_TIM"/>
</dbReference>
<dbReference type="InterPro" id="IPR005720">
    <property type="entry name" value="Dihydroorotate_DH_cat"/>
</dbReference>
<name>A0A0B3WR98_9FIRM</name>
<dbReference type="STRING" id="1577792.QX51_10335"/>
<dbReference type="EC" id="1.3.1.1" evidence="12"/>
<dbReference type="Gene3D" id="3.30.70.20">
    <property type="match status" value="1"/>
</dbReference>
<dbReference type="GO" id="GO:0046872">
    <property type="term" value="F:metal ion binding"/>
    <property type="evidence" value="ECO:0007669"/>
    <property type="project" value="UniProtKB-KW"/>
</dbReference>
<dbReference type="Gene3D" id="3.20.20.70">
    <property type="entry name" value="Aldolase class I"/>
    <property type="match status" value="1"/>
</dbReference>
<keyword evidence="3" id="KW-0560">Oxidoreductase</keyword>
<dbReference type="GO" id="GO:0050661">
    <property type="term" value="F:NADP binding"/>
    <property type="evidence" value="ECO:0007669"/>
    <property type="project" value="TreeGrafter"/>
</dbReference>
<evidence type="ECO:0000256" key="10">
    <source>
        <dbReference type="ARBA" id="ARBA00049578"/>
    </source>
</evidence>
<dbReference type="GO" id="GO:0004159">
    <property type="term" value="F:dihydropyrimidine dehydrogenase (NAD+) activity"/>
    <property type="evidence" value="ECO:0007669"/>
    <property type="project" value="UniProtKB-EC"/>
</dbReference>
<comment type="function">
    <text evidence="10">Involved in pyrimidine base degradation. Catalyzes physiologically the reduction of uracil to 5,6-dihydrouracil (DHU) by using NADH as a specific cosubstrate. It also catalyzes the reverse reaction and the reduction of thymine to 5,6-dihydrothymine (DHT).</text>
</comment>
<evidence type="ECO:0000256" key="12">
    <source>
        <dbReference type="ARBA" id="ARBA00049728"/>
    </source>
</evidence>